<keyword evidence="3" id="KW-0560">Oxidoreductase</keyword>
<evidence type="ECO:0000256" key="1">
    <source>
        <dbReference type="ARBA" id="ARBA00022630"/>
    </source>
</evidence>
<dbReference type="InterPro" id="IPR004136">
    <property type="entry name" value="NMO"/>
</dbReference>
<keyword evidence="2" id="KW-0288">FMN</keyword>
<dbReference type="PANTHER" id="PTHR32332:SF20">
    <property type="entry name" value="2-NITROPROPANE DIOXYGENASE-LIKE PROTEIN"/>
    <property type="match status" value="1"/>
</dbReference>
<evidence type="ECO:0008006" key="5">
    <source>
        <dbReference type="Google" id="ProtNLM"/>
    </source>
</evidence>
<dbReference type="Pfam" id="PF03060">
    <property type="entry name" value="NMO"/>
    <property type="match status" value="1"/>
</dbReference>
<keyword evidence="1" id="KW-0285">Flavoprotein</keyword>
<sequence length="338" mass="36650">MPIKTKCTELLGIEHPIVCGGMTATGSAELCAAVSNAGCLGMLTCLHCKTPERLDAEIQRTRTMTQNPFGVNLTILGEKRGAPEFPHEFVEVILKNDIKIVETCGGGIKLMKKLHEILRAGGVKVILSKCVQVKHALTAQNELGSDMISLMGFDSGGLPGEADIGIFVQMALAKKALRIPFLLSGGVATGSQLAAALALGAAGVQIGTRFNATKECNKFPDTFKDRMVNAGYRDTVIVMKPFKASSRVLKNRDAMEMLRIERDRGKDVTFQDIGRLAKFDRLIEGMEQNNPDLGIWNCGQSVALIEDIPTCKELVDRIISEAFDSIDNINPLFQKSAL</sequence>
<dbReference type="CDD" id="cd04730">
    <property type="entry name" value="NPD_like"/>
    <property type="match status" value="1"/>
</dbReference>
<dbReference type="Gene3D" id="3.20.20.70">
    <property type="entry name" value="Aldolase class I"/>
    <property type="match status" value="1"/>
</dbReference>
<accession>A0A7S3PKZ8</accession>
<protein>
    <recommendedName>
        <fullName evidence="5">Nitronate monooxygenase domain-containing protein</fullName>
    </recommendedName>
</protein>
<organism evidence="4">
    <name type="scientific">Aplanochytrium stocchinoi</name>
    <dbReference type="NCBI Taxonomy" id="215587"/>
    <lineage>
        <taxon>Eukaryota</taxon>
        <taxon>Sar</taxon>
        <taxon>Stramenopiles</taxon>
        <taxon>Bigyra</taxon>
        <taxon>Labyrinthulomycetes</taxon>
        <taxon>Thraustochytrida</taxon>
        <taxon>Thraustochytriidae</taxon>
        <taxon>Aplanochytrium</taxon>
    </lineage>
</organism>
<dbReference type="AlphaFoldDB" id="A0A7S3PKZ8"/>
<dbReference type="PANTHER" id="PTHR32332">
    <property type="entry name" value="2-NITROPROPANE DIOXYGENASE"/>
    <property type="match status" value="1"/>
</dbReference>
<reference evidence="4" key="1">
    <citation type="submission" date="2021-01" db="EMBL/GenBank/DDBJ databases">
        <authorList>
            <person name="Corre E."/>
            <person name="Pelletier E."/>
            <person name="Niang G."/>
            <person name="Scheremetjew M."/>
            <person name="Finn R."/>
            <person name="Kale V."/>
            <person name="Holt S."/>
            <person name="Cochrane G."/>
            <person name="Meng A."/>
            <person name="Brown T."/>
            <person name="Cohen L."/>
        </authorList>
    </citation>
    <scope>NUCLEOTIDE SEQUENCE</scope>
    <source>
        <strain evidence="4">GSBS06</strain>
    </source>
</reference>
<name>A0A7S3PKZ8_9STRA</name>
<evidence type="ECO:0000256" key="2">
    <source>
        <dbReference type="ARBA" id="ARBA00022643"/>
    </source>
</evidence>
<dbReference type="SUPFAM" id="SSF51412">
    <property type="entry name" value="Inosine monophosphate dehydrogenase (IMPDH)"/>
    <property type="match status" value="1"/>
</dbReference>
<evidence type="ECO:0000313" key="4">
    <source>
        <dbReference type="EMBL" id="CAE0442610.1"/>
    </source>
</evidence>
<dbReference type="EMBL" id="HBIN01016707">
    <property type="protein sequence ID" value="CAE0442610.1"/>
    <property type="molecule type" value="Transcribed_RNA"/>
</dbReference>
<dbReference type="InterPro" id="IPR013785">
    <property type="entry name" value="Aldolase_TIM"/>
</dbReference>
<dbReference type="GO" id="GO:0018580">
    <property type="term" value="F:nitronate monooxygenase activity"/>
    <property type="evidence" value="ECO:0007669"/>
    <property type="project" value="InterPro"/>
</dbReference>
<evidence type="ECO:0000256" key="3">
    <source>
        <dbReference type="ARBA" id="ARBA00023002"/>
    </source>
</evidence>
<proteinExistence type="predicted"/>
<gene>
    <name evidence="4" type="ORF">ASTO00021_LOCUS12720</name>
</gene>